<keyword evidence="2" id="KW-0812">Transmembrane</keyword>
<accession>A0A9P4GTK2</accession>
<sequence length="221" mass="23602">MISAMTSTVEPSIVHIMVTSTITVPSPQTMVPSQHLQARQWGWLSSAPAWSDPAKPWIPETQPANPPTSVASWVMTEVPTVIVTPTATASPASTHRVLPPSTGEGSNPKDRSDPKETRSHAIIAGMVVGSFAAVGFVGVAITWVVRKCAAHKNKSASVDEENIAGLSGDAGNSRVTSTHTMTSCELAPVRGHSFIDQPRATYYPPQPTHWPPEDVTDRTLH</sequence>
<evidence type="ECO:0000313" key="4">
    <source>
        <dbReference type="Proteomes" id="UP000800039"/>
    </source>
</evidence>
<dbReference type="EMBL" id="ML976614">
    <property type="protein sequence ID" value="KAF1850811.1"/>
    <property type="molecule type" value="Genomic_DNA"/>
</dbReference>
<keyword evidence="2" id="KW-1133">Transmembrane helix</keyword>
<feature type="transmembrane region" description="Helical" evidence="2">
    <location>
        <begin position="121"/>
        <end position="145"/>
    </location>
</feature>
<evidence type="ECO:0000256" key="2">
    <source>
        <dbReference type="SAM" id="Phobius"/>
    </source>
</evidence>
<keyword evidence="2" id="KW-0472">Membrane</keyword>
<comment type="caution">
    <text evidence="3">The sequence shown here is derived from an EMBL/GenBank/DDBJ whole genome shotgun (WGS) entry which is preliminary data.</text>
</comment>
<organism evidence="3 4">
    <name type="scientific">Cucurbitaria berberidis CBS 394.84</name>
    <dbReference type="NCBI Taxonomy" id="1168544"/>
    <lineage>
        <taxon>Eukaryota</taxon>
        <taxon>Fungi</taxon>
        <taxon>Dikarya</taxon>
        <taxon>Ascomycota</taxon>
        <taxon>Pezizomycotina</taxon>
        <taxon>Dothideomycetes</taxon>
        <taxon>Pleosporomycetidae</taxon>
        <taxon>Pleosporales</taxon>
        <taxon>Pleosporineae</taxon>
        <taxon>Cucurbitariaceae</taxon>
        <taxon>Cucurbitaria</taxon>
    </lineage>
</organism>
<feature type="region of interest" description="Disordered" evidence="1">
    <location>
        <begin position="200"/>
        <end position="221"/>
    </location>
</feature>
<gene>
    <name evidence="3" type="ORF">K460DRAFT_423347</name>
</gene>
<evidence type="ECO:0000256" key="1">
    <source>
        <dbReference type="SAM" id="MobiDB-lite"/>
    </source>
</evidence>
<protein>
    <submittedName>
        <fullName evidence="3">Uncharacterized protein</fullName>
    </submittedName>
</protein>
<dbReference type="Proteomes" id="UP000800039">
    <property type="component" value="Unassembled WGS sequence"/>
</dbReference>
<dbReference type="RefSeq" id="XP_040793374.1">
    <property type="nucleotide sequence ID" value="XM_040938201.1"/>
</dbReference>
<reference evidence="3" key="1">
    <citation type="submission" date="2020-01" db="EMBL/GenBank/DDBJ databases">
        <authorList>
            <consortium name="DOE Joint Genome Institute"/>
            <person name="Haridas S."/>
            <person name="Albert R."/>
            <person name="Binder M."/>
            <person name="Bloem J."/>
            <person name="Labutti K."/>
            <person name="Salamov A."/>
            <person name="Andreopoulos B."/>
            <person name="Baker S.E."/>
            <person name="Barry K."/>
            <person name="Bills G."/>
            <person name="Bluhm B.H."/>
            <person name="Cannon C."/>
            <person name="Castanera R."/>
            <person name="Culley D.E."/>
            <person name="Daum C."/>
            <person name="Ezra D."/>
            <person name="Gonzalez J.B."/>
            <person name="Henrissat B."/>
            <person name="Kuo A."/>
            <person name="Liang C."/>
            <person name="Lipzen A."/>
            <person name="Lutzoni F."/>
            <person name="Magnuson J."/>
            <person name="Mondo S."/>
            <person name="Nolan M."/>
            <person name="Ohm R."/>
            <person name="Pangilinan J."/>
            <person name="Park H.-J."/>
            <person name="Ramirez L."/>
            <person name="Alfaro M."/>
            <person name="Sun H."/>
            <person name="Tritt A."/>
            <person name="Yoshinaga Y."/>
            <person name="Zwiers L.-H."/>
            <person name="Turgeon B.G."/>
            <person name="Goodwin S.B."/>
            <person name="Spatafora J.W."/>
            <person name="Crous P.W."/>
            <person name="Grigoriev I.V."/>
        </authorList>
    </citation>
    <scope>NUCLEOTIDE SEQUENCE</scope>
    <source>
        <strain evidence="3">CBS 394.84</strain>
    </source>
</reference>
<feature type="region of interest" description="Disordered" evidence="1">
    <location>
        <begin position="85"/>
        <end position="117"/>
    </location>
</feature>
<keyword evidence="4" id="KW-1185">Reference proteome</keyword>
<feature type="compositionally biased region" description="Basic and acidic residues" evidence="1">
    <location>
        <begin position="211"/>
        <end position="221"/>
    </location>
</feature>
<evidence type="ECO:0000313" key="3">
    <source>
        <dbReference type="EMBL" id="KAF1850811.1"/>
    </source>
</evidence>
<name>A0A9P4GTK2_9PLEO</name>
<feature type="compositionally biased region" description="Basic and acidic residues" evidence="1">
    <location>
        <begin position="107"/>
        <end position="117"/>
    </location>
</feature>
<dbReference type="AlphaFoldDB" id="A0A9P4GTK2"/>
<dbReference type="GeneID" id="63855451"/>
<dbReference type="OrthoDB" id="10646376at2759"/>
<proteinExistence type="predicted"/>
<feature type="compositionally biased region" description="Low complexity" evidence="1">
    <location>
        <begin position="85"/>
        <end position="94"/>
    </location>
</feature>